<dbReference type="RefSeq" id="WP_143159117.1">
    <property type="nucleotide sequence ID" value="NZ_FQYY01000001.1"/>
</dbReference>
<dbReference type="AlphaFoldDB" id="A0A1M6AF11"/>
<name>A0A1M6AF11_9FLAO</name>
<feature type="transmembrane region" description="Helical" evidence="1">
    <location>
        <begin position="5"/>
        <end position="23"/>
    </location>
</feature>
<sequence>MKDLIWLIIIILIIGWLVGYFGFGDAVGSLIHILLVLAVIGILYRLATGRRP</sequence>
<evidence type="ECO:0008006" key="4">
    <source>
        <dbReference type="Google" id="ProtNLM"/>
    </source>
</evidence>
<accession>A0A1M6AF11</accession>
<keyword evidence="1" id="KW-0472">Membrane</keyword>
<dbReference type="OrthoDB" id="1453701at2"/>
<reference evidence="2 3" key="1">
    <citation type="submission" date="2016-11" db="EMBL/GenBank/DDBJ databases">
        <authorList>
            <person name="Jaros S."/>
            <person name="Januszkiewicz K."/>
            <person name="Wedrychowicz H."/>
        </authorList>
    </citation>
    <scope>NUCLEOTIDE SEQUENCE [LARGE SCALE GENOMIC DNA]</scope>
    <source>
        <strain evidence="2 3">DSM 21425</strain>
    </source>
</reference>
<dbReference type="NCBIfam" id="NF033488">
    <property type="entry name" value="lmo0937_fam_TM"/>
    <property type="match status" value="1"/>
</dbReference>
<keyword evidence="1" id="KW-1133">Transmembrane helix</keyword>
<dbReference type="EMBL" id="FQYY01000001">
    <property type="protein sequence ID" value="SHI34793.1"/>
    <property type="molecule type" value="Genomic_DNA"/>
</dbReference>
<feature type="transmembrane region" description="Helical" evidence="1">
    <location>
        <begin position="29"/>
        <end position="47"/>
    </location>
</feature>
<keyword evidence="1" id="KW-0812">Transmembrane</keyword>
<dbReference type="InterPro" id="IPR043727">
    <property type="entry name" value="Lmo0937-like"/>
</dbReference>
<evidence type="ECO:0000256" key="1">
    <source>
        <dbReference type="SAM" id="Phobius"/>
    </source>
</evidence>
<organism evidence="2 3">
    <name type="scientific">Mesonia phycicola</name>
    <dbReference type="NCBI Taxonomy" id="579105"/>
    <lineage>
        <taxon>Bacteria</taxon>
        <taxon>Pseudomonadati</taxon>
        <taxon>Bacteroidota</taxon>
        <taxon>Flavobacteriia</taxon>
        <taxon>Flavobacteriales</taxon>
        <taxon>Flavobacteriaceae</taxon>
        <taxon>Mesonia</taxon>
    </lineage>
</organism>
<proteinExistence type="predicted"/>
<protein>
    <recommendedName>
        <fullName evidence="4">Lmo0937 family membrane protein</fullName>
    </recommendedName>
</protein>
<dbReference type="Pfam" id="PF18919">
    <property type="entry name" value="DUF5670"/>
    <property type="match status" value="1"/>
</dbReference>
<gene>
    <name evidence="2" type="ORF">SAMN04488096_101227</name>
</gene>
<evidence type="ECO:0000313" key="2">
    <source>
        <dbReference type="EMBL" id="SHI34793.1"/>
    </source>
</evidence>
<dbReference type="STRING" id="579105.SAMN04488096_101227"/>
<evidence type="ECO:0000313" key="3">
    <source>
        <dbReference type="Proteomes" id="UP000184225"/>
    </source>
</evidence>
<keyword evidence="3" id="KW-1185">Reference proteome</keyword>
<dbReference type="Proteomes" id="UP000184225">
    <property type="component" value="Unassembled WGS sequence"/>
</dbReference>